<sequence>MKFSTPTTRHLRSHSYSMSNKSETSRDERGASWMTRLSLKRTRIGRLRGLCEVDHPFPGVVEAQLSRGKEAWETFVRRWDEMEVRDGSE</sequence>
<accession>A0A6A6E441</accession>
<proteinExistence type="predicted"/>
<name>A0A6A6E441_9PEZI</name>
<gene>
    <name evidence="2" type="ORF">K469DRAFT_156428</name>
</gene>
<dbReference type="Proteomes" id="UP000800200">
    <property type="component" value="Unassembled WGS sequence"/>
</dbReference>
<keyword evidence="3" id="KW-1185">Reference proteome</keyword>
<reference evidence="2" key="1">
    <citation type="journal article" date="2020" name="Stud. Mycol.">
        <title>101 Dothideomycetes genomes: a test case for predicting lifestyles and emergence of pathogens.</title>
        <authorList>
            <person name="Haridas S."/>
            <person name="Albert R."/>
            <person name="Binder M."/>
            <person name="Bloem J."/>
            <person name="Labutti K."/>
            <person name="Salamov A."/>
            <person name="Andreopoulos B."/>
            <person name="Baker S."/>
            <person name="Barry K."/>
            <person name="Bills G."/>
            <person name="Bluhm B."/>
            <person name="Cannon C."/>
            <person name="Castanera R."/>
            <person name="Culley D."/>
            <person name="Daum C."/>
            <person name="Ezra D."/>
            <person name="Gonzalez J."/>
            <person name="Henrissat B."/>
            <person name="Kuo A."/>
            <person name="Liang C."/>
            <person name="Lipzen A."/>
            <person name="Lutzoni F."/>
            <person name="Magnuson J."/>
            <person name="Mondo S."/>
            <person name="Nolan M."/>
            <person name="Ohm R."/>
            <person name="Pangilinan J."/>
            <person name="Park H.-J."/>
            <person name="Ramirez L."/>
            <person name="Alfaro M."/>
            <person name="Sun H."/>
            <person name="Tritt A."/>
            <person name="Yoshinaga Y."/>
            <person name="Zwiers L.-H."/>
            <person name="Turgeon B."/>
            <person name="Goodwin S."/>
            <person name="Spatafora J."/>
            <person name="Crous P."/>
            <person name="Grigoriev I."/>
        </authorList>
    </citation>
    <scope>NUCLEOTIDE SEQUENCE</scope>
    <source>
        <strain evidence="2">CBS 207.26</strain>
    </source>
</reference>
<evidence type="ECO:0000256" key="1">
    <source>
        <dbReference type="SAM" id="MobiDB-lite"/>
    </source>
</evidence>
<feature type="region of interest" description="Disordered" evidence="1">
    <location>
        <begin position="1"/>
        <end position="31"/>
    </location>
</feature>
<feature type="compositionally biased region" description="Polar residues" evidence="1">
    <location>
        <begin position="1"/>
        <end position="22"/>
    </location>
</feature>
<evidence type="ECO:0000313" key="2">
    <source>
        <dbReference type="EMBL" id="KAF2185765.1"/>
    </source>
</evidence>
<dbReference type="AlphaFoldDB" id="A0A6A6E441"/>
<protein>
    <submittedName>
        <fullName evidence="2">Uncharacterized protein</fullName>
    </submittedName>
</protein>
<evidence type="ECO:0000313" key="3">
    <source>
        <dbReference type="Proteomes" id="UP000800200"/>
    </source>
</evidence>
<organism evidence="2 3">
    <name type="scientific">Zopfia rhizophila CBS 207.26</name>
    <dbReference type="NCBI Taxonomy" id="1314779"/>
    <lineage>
        <taxon>Eukaryota</taxon>
        <taxon>Fungi</taxon>
        <taxon>Dikarya</taxon>
        <taxon>Ascomycota</taxon>
        <taxon>Pezizomycotina</taxon>
        <taxon>Dothideomycetes</taxon>
        <taxon>Dothideomycetes incertae sedis</taxon>
        <taxon>Zopfiaceae</taxon>
        <taxon>Zopfia</taxon>
    </lineage>
</organism>
<dbReference type="EMBL" id="ML994632">
    <property type="protein sequence ID" value="KAF2185765.1"/>
    <property type="molecule type" value="Genomic_DNA"/>
</dbReference>